<sequence>MYDMTGVVVEQDDNLNYDGSSEAKAKAKTYYWEHFDIVVFRTRVNHETKKSETVEIERV</sequence>
<evidence type="ECO:0000313" key="2">
    <source>
        <dbReference type="Proteomes" id="UP000054928"/>
    </source>
</evidence>
<keyword evidence="2" id="KW-1185">Reference proteome</keyword>
<organism evidence="1 2">
    <name type="scientific">Plasmopara halstedii</name>
    <name type="common">Downy mildew of sunflower</name>
    <dbReference type="NCBI Taxonomy" id="4781"/>
    <lineage>
        <taxon>Eukaryota</taxon>
        <taxon>Sar</taxon>
        <taxon>Stramenopiles</taxon>
        <taxon>Oomycota</taxon>
        <taxon>Peronosporomycetes</taxon>
        <taxon>Peronosporales</taxon>
        <taxon>Peronosporaceae</taxon>
        <taxon>Plasmopara</taxon>
    </lineage>
</organism>
<evidence type="ECO:0000313" key="1">
    <source>
        <dbReference type="EMBL" id="CEG36744.1"/>
    </source>
</evidence>
<dbReference type="Proteomes" id="UP000054928">
    <property type="component" value="Unassembled WGS sequence"/>
</dbReference>
<dbReference type="RefSeq" id="XP_024573113.1">
    <property type="nucleotide sequence ID" value="XM_024721991.1"/>
</dbReference>
<dbReference type="EMBL" id="CCYD01000246">
    <property type="protein sequence ID" value="CEG36744.1"/>
    <property type="molecule type" value="Genomic_DNA"/>
</dbReference>
<reference evidence="2" key="1">
    <citation type="submission" date="2014-09" db="EMBL/GenBank/DDBJ databases">
        <authorList>
            <person name="Sharma Rahul"/>
            <person name="Thines Marco"/>
        </authorList>
    </citation>
    <scope>NUCLEOTIDE SEQUENCE [LARGE SCALE GENOMIC DNA]</scope>
</reference>
<proteinExistence type="predicted"/>
<name>A0A0P1A7U8_PLAHL</name>
<dbReference type="GeneID" id="36399049"/>
<dbReference type="AlphaFoldDB" id="A0A0P1A7U8"/>
<accession>A0A0P1A7U8</accession>
<protein>
    <submittedName>
        <fullName evidence="1">Uncharacterized protein</fullName>
    </submittedName>
</protein>